<proteinExistence type="predicted"/>
<evidence type="ECO:0000313" key="1">
    <source>
        <dbReference type="EMBL" id="CAG8810488.1"/>
    </source>
</evidence>
<reference evidence="1" key="1">
    <citation type="submission" date="2021-06" db="EMBL/GenBank/DDBJ databases">
        <authorList>
            <person name="Kallberg Y."/>
            <person name="Tangrot J."/>
            <person name="Rosling A."/>
        </authorList>
    </citation>
    <scope>NUCLEOTIDE SEQUENCE</scope>
    <source>
        <strain evidence="1">MA461A</strain>
    </source>
</reference>
<comment type="caution">
    <text evidence="1">The sequence shown here is derived from an EMBL/GenBank/DDBJ whole genome shotgun (WGS) entry which is preliminary data.</text>
</comment>
<accession>A0ACA9RUL5</accession>
<sequence>FHKDMIGLTGTYEQIAKVAKSYRVYFSRPPKVKPGDEYLVDHSIFFYLMDPNGQFVDAYGKNTTADSVTDSVKGHIKNFIDRGGLAIVGHLQPSPTLDRLVRFFNHVPSLDKVLMLVQYFSIVLTWFFSRSGRTSLAERINSLGVPVADIRILL</sequence>
<evidence type="ECO:0000313" key="2">
    <source>
        <dbReference type="Proteomes" id="UP000789920"/>
    </source>
</evidence>
<dbReference type="Proteomes" id="UP000789920">
    <property type="component" value="Unassembled WGS sequence"/>
</dbReference>
<protein>
    <submittedName>
        <fullName evidence="1">15617_t:CDS:1</fullName>
    </submittedName>
</protein>
<feature type="non-terminal residue" evidence="1">
    <location>
        <position position="154"/>
    </location>
</feature>
<keyword evidence="2" id="KW-1185">Reference proteome</keyword>
<name>A0ACA9RUL5_9GLOM</name>
<dbReference type="EMBL" id="CAJVQC010071338">
    <property type="protein sequence ID" value="CAG8810488.1"/>
    <property type="molecule type" value="Genomic_DNA"/>
</dbReference>
<feature type="non-terminal residue" evidence="1">
    <location>
        <position position="1"/>
    </location>
</feature>
<organism evidence="1 2">
    <name type="scientific">Racocetra persica</name>
    <dbReference type="NCBI Taxonomy" id="160502"/>
    <lineage>
        <taxon>Eukaryota</taxon>
        <taxon>Fungi</taxon>
        <taxon>Fungi incertae sedis</taxon>
        <taxon>Mucoromycota</taxon>
        <taxon>Glomeromycotina</taxon>
        <taxon>Glomeromycetes</taxon>
        <taxon>Diversisporales</taxon>
        <taxon>Gigasporaceae</taxon>
        <taxon>Racocetra</taxon>
    </lineage>
</organism>
<gene>
    <name evidence="1" type="ORF">RPERSI_LOCUS23093</name>
</gene>